<keyword evidence="1" id="KW-0812">Transmembrane</keyword>
<evidence type="ECO:0000256" key="1">
    <source>
        <dbReference type="SAM" id="Phobius"/>
    </source>
</evidence>
<dbReference type="STRING" id="1801748.A3B84_00645"/>
<keyword evidence="1" id="KW-0472">Membrane</keyword>
<evidence type="ECO:0000313" key="3">
    <source>
        <dbReference type="Proteomes" id="UP000177112"/>
    </source>
</evidence>
<gene>
    <name evidence="2" type="ORF">A3B84_00645</name>
</gene>
<organism evidence="2 3">
    <name type="scientific">Candidatus Nomurabacteria bacterium RIFCSPHIGHO2_02_FULL_35_13</name>
    <dbReference type="NCBI Taxonomy" id="1801748"/>
    <lineage>
        <taxon>Bacteria</taxon>
        <taxon>Candidatus Nomuraibacteriota</taxon>
    </lineage>
</organism>
<protein>
    <submittedName>
        <fullName evidence="2">Uncharacterized protein</fullName>
    </submittedName>
</protein>
<comment type="caution">
    <text evidence="2">The sequence shown here is derived from an EMBL/GenBank/DDBJ whole genome shotgun (WGS) entry which is preliminary data.</text>
</comment>
<accession>A0A1F6VNY8</accession>
<dbReference type="Proteomes" id="UP000177112">
    <property type="component" value="Unassembled WGS sequence"/>
</dbReference>
<dbReference type="EMBL" id="MFTY01000015">
    <property type="protein sequence ID" value="OGI71358.1"/>
    <property type="molecule type" value="Genomic_DNA"/>
</dbReference>
<evidence type="ECO:0000313" key="2">
    <source>
        <dbReference type="EMBL" id="OGI71358.1"/>
    </source>
</evidence>
<feature type="transmembrane region" description="Helical" evidence="1">
    <location>
        <begin position="27"/>
        <end position="48"/>
    </location>
</feature>
<sequence>MEIKFLKKKKNFTKGDLNTKPDLYWRYILYMTFTLIFASFAFGLYLFIKINKESNLPVINTDEQKTIKKERIDKVLEYFEERKNKSIEILNSPSPIIDPSL</sequence>
<name>A0A1F6VNY8_9BACT</name>
<proteinExistence type="predicted"/>
<keyword evidence="1" id="KW-1133">Transmembrane helix</keyword>
<reference evidence="2 3" key="1">
    <citation type="journal article" date="2016" name="Nat. Commun.">
        <title>Thousands of microbial genomes shed light on interconnected biogeochemical processes in an aquifer system.</title>
        <authorList>
            <person name="Anantharaman K."/>
            <person name="Brown C.T."/>
            <person name="Hug L.A."/>
            <person name="Sharon I."/>
            <person name="Castelle C.J."/>
            <person name="Probst A.J."/>
            <person name="Thomas B.C."/>
            <person name="Singh A."/>
            <person name="Wilkins M.J."/>
            <person name="Karaoz U."/>
            <person name="Brodie E.L."/>
            <person name="Williams K.H."/>
            <person name="Hubbard S.S."/>
            <person name="Banfield J.F."/>
        </authorList>
    </citation>
    <scope>NUCLEOTIDE SEQUENCE [LARGE SCALE GENOMIC DNA]</scope>
</reference>
<dbReference type="AlphaFoldDB" id="A0A1F6VNY8"/>